<dbReference type="OrthoDB" id="5153231at2759"/>
<gene>
    <name evidence="1" type="ORF">NECHADRAFT_78151</name>
</gene>
<dbReference type="STRING" id="660122.C7YN95"/>
<dbReference type="VEuPathDB" id="FungiDB:NECHADRAFT_78151"/>
<dbReference type="OMA" id="EARENIW"/>
<dbReference type="RefSeq" id="XP_003052796.1">
    <property type="nucleotide sequence ID" value="XM_003052750.1"/>
</dbReference>
<dbReference type="InParanoid" id="C7YN95"/>
<sequence length="560" mass="63463">MNQLCLTLESGKKSGPLRYCSRPEAQDGSGEIVYKACPYPCIHAREQAIGCHVSCLNMLDSAPLQRCLRISSYSFEPQLCRERARRRWLRDEVTSKLEKSLPLPPELRREISYYLLQEYAVTSTRAFLNRHKVFSISATSLPRTIEHHVEFEGQMYLSNLTIDEDRTKALEVTKVVYVAEDHRGIQKIVAYTPGIWWKALEIRQAGGIVEFHSDGIKLRHLTYKDDSTTKTTRNAPSFAIPQDPRKPFRLYQFHKAHCPAPPRIRSFRYNFRGITGLSVCCNPEPLALHAHTADDDLSFYKSSPDSSVWVHIPFEPNERIVSLWMRQARINQHLALAFTTNLGRTQLLGAQTTPVLSAYPWALLDMPQGQSSHFFFDSHPAGIISLGFDSKVPEHTGASPLVLPRPLSPHPNPASFEGFLWSQASLEDVVEITACRGAAATSSAITGLSFRYANGLSACVGQVRMDCLDRPLLVTSSKRLYLRFEKTEESYPYVSEVLQSTENPQSITGTGTWFEVSWADTLEWWYSYRQCQYLMQFAEQIKAIDTIIDTFVLALRTTAP</sequence>
<dbReference type="Proteomes" id="UP000005206">
    <property type="component" value="Chromosome 3"/>
</dbReference>
<dbReference type="KEGG" id="nhe:NECHADRAFT_78151"/>
<organism evidence="1 2">
    <name type="scientific">Fusarium vanettenii (strain ATCC MYA-4622 / CBS 123669 / FGSC 9596 / NRRL 45880 / 77-13-4)</name>
    <name type="common">Fusarium solani subsp. pisi</name>
    <dbReference type="NCBI Taxonomy" id="660122"/>
    <lineage>
        <taxon>Eukaryota</taxon>
        <taxon>Fungi</taxon>
        <taxon>Dikarya</taxon>
        <taxon>Ascomycota</taxon>
        <taxon>Pezizomycotina</taxon>
        <taxon>Sordariomycetes</taxon>
        <taxon>Hypocreomycetidae</taxon>
        <taxon>Hypocreales</taxon>
        <taxon>Nectriaceae</taxon>
        <taxon>Fusarium</taxon>
        <taxon>Fusarium solani species complex</taxon>
        <taxon>Fusarium vanettenii</taxon>
    </lineage>
</organism>
<keyword evidence="2" id="KW-1185">Reference proteome</keyword>
<accession>C7YN95</accession>
<dbReference type="GeneID" id="9671328"/>
<dbReference type="AlphaFoldDB" id="C7YN95"/>
<evidence type="ECO:0000313" key="2">
    <source>
        <dbReference type="Proteomes" id="UP000005206"/>
    </source>
</evidence>
<name>C7YN95_FUSV7</name>
<evidence type="ECO:0000313" key="1">
    <source>
        <dbReference type="EMBL" id="EEU47083.1"/>
    </source>
</evidence>
<dbReference type="eggNOG" id="ENOG502RPPP">
    <property type="taxonomic scope" value="Eukaryota"/>
</dbReference>
<dbReference type="EMBL" id="GG698897">
    <property type="protein sequence ID" value="EEU47083.1"/>
    <property type="molecule type" value="Genomic_DNA"/>
</dbReference>
<dbReference type="HOGENOM" id="CLU_016575_2_0_1"/>
<reference evidence="1 2" key="1">
    <citation type="journal article" date="2009" name="PLoS Genet.">
        <title>The genome of Nectria haematococca: contribution of supernumerary chromosomes to gene expansion.</title>
        <authorList>
            <person name="Coleman J.J."/>
            <person name="Rounsley S.D."/>
            <person name="Rodriguez-Carres M."/>
            <person name="Kuo A."/>
            <person name="Wasmann C.C."/>
            <person name="Grimwood J."/>
            <person name="Schmutz J."/>
            <person name="Taga M."/>
            <person name="White G.J."/>
            <person name="Zhou S."/>
            <person name="Schwartz D.C."/>
            <person name="Freitag M."/>
            <person name="Ma L.J."/>
            <person name="Danchin E.G."/>
            <person name="Henrissat B."/>
            <person name="Coutinho P.M."/>
            <person name="Nelson D.R."/>
            <person name="Straney D."/>
            <person name="Napoli C.A."/>
            <person name="Barker B.M."/>
            <person name="Gribskov M."/>
            <person name="Rep M."/>
            <person name="Kroken S."/>
            <person name="Molnar I."/>
            <person name="Rensing C."/>
            <person name="Kennell J.C."/>
            <person name="Zamora J."/>
            <person name="Farman M.L."/>
            <person name="Selker E.U."/>
            <person name="Salamov A."/>
            <person name="Shapiro H."/>
            <person name="Pangilinan J."/>
            <person name="Lindquist E."/>
            <person name="Lamers C."/>
            <person name="Grigoriev I.V."/>
            <person name="Geiser D.M."/>
            <person name="Covert S.F."/>
            <person name="Temporini E."/>
            <person name="Vanetten H.D."/>
        </authorList>
    </citation>
    <scope>NUCLEOTIDE SEQUENCE [LARGE SCALE GENOMIC DNA]</scope>
    <source>
        <strain evidence="2">ATCC MYA-4622 / CBS 123669 / FGSC 9596 / NRRL 45880 / 77-13-4</strain>
    </source>
</reference>
<proteinExistence type="predicted"/>
<protein>
    <submittedName>
        <fullName evidence="1">Uncharacterized protein</fullName>
    </submittedName>
</protein>